<feature type="transmembrane region" description="Helical" evidence="6">
    <location>
        <begin position="184"/>
        <end position="204"/>
    </location>
</feature>
<dbReference type="InParanoid" id="A0A1Y2DEQ1"/>
<keyword evidence="3 6" id="KW-1133">Transmembrane helix</keyword>
<protein>
    <recommendedName>
        <fullName evidence="7">G-protein coupled receptors family 1 profile domain-containing protein</fullName>
    </recommendedName>
</protein>
<dbReference type="InterPro" id="IPR023041">
    <property type="entry name" value="Glucose_rcpt_Git3-like_N"/>
</dbReference>
<dbReference type="OrthoDB" id="100006at2759"/>
<sequence>MGATPWEPAVAIPTLVATSLSAMATGFVIVLWLLSKGEKNSLRYSLVLNLTFAEGQCPVLTQVAEFINAANNLVSGTYVVATKHDLEWGPSCDANGWIGQVSVQAADFSVLVIAVVTLLTMNFQSWVMRASFKHNVAICLSTWIVPLCTGSIALAIGKIAPVSGNWCWISEHPGNLRYILTHGWRFGSFIIILIIYIFMFCRVYSHVRRRKRLNGSRIYTLDLESDSVVDINLGAVVNKDKVDQELTSPPTPREAAPSQGEQPWQGNLPYGFRLAELSNTEHLTRPKRTASLSRDFSLDDHPPRSTKSLERPRSRSRVQQASALDNEMRHWLLLSIYPLTYILVWIPGIANRLVEMTGGSSHVLEIMQATTQLTGLVNALAYGIREHRQTLKRWRRLRVDEMR</sequence>
<comment type="subcellular location">
    <subcellularLocation>
        <location evidence="1">Membrane</location>
        <topology evidence="1">Multi-pass membrane protein</topology>
    </subcellularLocation>
</comment>
<dbReference type="InterPro" id="IPR022596">
    <property type="entry name" value="GPR1/2/3_C"/>
</dbReference>
<dbReference type="Gene3D" id="1.20.1070.10">
    <property type="entry name" value="Rhodopsin 7-helix transmembrane proteins"/>
    <property type="match status" value="1"/>
</dbReference>
<keyword evidence="9" id="KW-1185">Reference proteome</keyword>
<dbReference type="EMBL" id="MCFJ01000018">
    <property type="protein sequence ID" value="ORY57719.1"/>
    <property type="molecule type" value="Genomic_DNA"/>
</dbReference>
<feature type="transmembrane region" description="Helical" evidence="6">
    <location>
        <begin position="12"/>
        <end position="34"/>
    </location>
</feature>
<feature type="compositionally biased region" description="Basic and acidic residues" evidence="5">
    <location>
        <begin position="296"/>
        <end position="313"/>
    </location>
</feature>
<evidence type="ECO:0000256" key="2">
    <source>
        <dbReference type="ARBA" id="ARBA00022692"/>
    </source>
</evidence>
<feature type="region of interest" description="Disordered" evidence="5">
    <location>
        <begin position="284"/>
        <end position="317"/>
    </location>
</feature>
<dbReference type="GO" id="GO:0007189">
    <property type="term" value="P:adenylate cyclase-activating G protein-coupled receptor signaling pathway"/>
    <property type="evidence" value="ECO:0007669"/>
    <property type="project" value="TreeGrafter"/>
</dbReference>
<reference evidence="8 9" key="1">
    <citation type="submission" date="2016-07" db="EMBL/GenBank/DDBJ databases">
        <title>Pervasive Adenine N6-methylation of Active Genes in Fungi.</title>
        <authorList>
            <consortium name="DOE Joint Genome Institute"/>
            <person name="Mondo S.J."/>
            <person name="Dannebaum R.O."/>
            <person name="Kuo R.C."/>
            <person name="Labutti K."/>
            <person name="Haridas S."/>
            <person name="Kuo A."/>
            <person name="Salamov A."/>
            <person name="Ahrendt S.R."/>
            <person name="Lipzen A."/>
            <person name="Sullivan W."/>
            <person name="Andreopoulos W.B."/>
            <person name="Clum A."/>
            <person name="Lindquist E."/>
            <person name="Daum C."/>
            <person name="Ramamoorthy G.K."/>
            <person name="Gryganskyi A."/>
            <person name="Culley D."/>
            <person name="Magnuson J.K."/>
            <person name="James T.Y."/>
            <person name="O'Malley M.A."/>
            <person name="Stajich J.E."/>
            <person name="Spatafora J.W."/>
            <person name="Visel A."/>
            <person name="Grigoriev I.V."/>
        </authorList>
    </citation>
    <scope>NUCLEOTIDE SEQUENCE [LARGE SCALE GENOMIC DNA]</scope>
    <source>
        <strain evidence="8 9">CBS 129021</strain>
    </source>
</reference>
<feature type="transmembrane region" description="Helical" evidence="6">
    <location>
        <begin position="136"/>
        <end position="156"/>
    </location>
</feature>
<dbReference type="Pfam" id="PF11970">
    <property type="entry name" value="GPR_Gpa2_C"/>
    <property type="match status" value="1"/>
</dbReference>
<dbReference type="AlphaFoldDB" id="A0A1Y2DEQ1"/>
<accession>A0A1Y2DEQ1</accession>
<evidence type="ECO:0000256" key="3">
    <source>
        <dbReference type="ARBA" id="ARBA00022989"/>
    </source>
</evidence>
<dbReference type="GeneID" id="63773069"/>
<dbReference type="GO" id="GO:0004930">
    <property type="term" value="F:G protein-coupled receptor activity"/>
    <property type="evidence" value="ECO:0007669"/>
    <property type="project" value="TreeGrafter"/>
</dbReference>
<proteinExistence type="predicted"/>
<dbReference type="STRING" id="1141098.A0A1Y2DEQ1"/>
<feature type="transmembrane region" description="Helical" evidence="6">
    <location>
        <begin position="331"/>
        <end position="354"/>
    </location>
</feature>
<dbReference type="PANTHER" id="PTHR23112:SF37">
    <property type="entry name" value="G PROTEIN-COUPLED RECEPTOR GPR1"/>
    <property type="match status" value="1"/>
</dbReference>
<evidence type="ECO:0000313" key="9">
    <source>
        <dbReference type="Proteomes" id="UP000193689"/>
    </source>
</evidence>
<feature type="transmembrane region" description="Helical" evidence="6">
    <location>
        <begin position="366"/>
        <end position="384"/>
    </location>
</feature>
<dbReference type="SUPFAM" id="SSF81321">
    <property type="entry name" value="Family A G protein-coupled receptor-like"/>
    <property type="match status" value="1"/>
</dbReference>
<evidence type="ECO:0000256" key="1">
    <source>
        <dbReference type="ARBA" id="ARBA00004141"/>
    </source>
</evidence>
<organism evidence="8 9">
    <name type="scientific">Pseudomassariella vexata</name>
    <dbReference type="NCBI Taxonomy" id="1141098"/>
    <lineage>
        <taxon>Eukaryota</taxon>
        <taxon>Fungi</taxon>
        <taxon>Dikarya</taxon>
        <taxon>Ascomycota</taxon>
        <taxon>Pezizomycotina</taxon>
        <taxon>Sordariomycetes</taxon>
        <taxon>Xylariomycetidae</taxon>
        <taxon>Amphisphaeriales</taxon>
        <taxon>Pseudomassariaceae</taxon>
        <taxon>Pseudomassariella</taxon>
    </lineage>
</organism>
<keyword evidence="2 6" id="KW-0812">Transmembrane</keyword>
<dbReference type="Proteomes" id="UP000193689">
    <property type="component" value="Unassembled WGS sequence"/>
</dbReference>
<gene>
    <name evidence="8" type="ORF">BCR38DRAFT_354184</name>
</gene>
<dbReference type="PANTHER" id="PTHR23112">
    <property type="entry name" value="G PROTEIN-COUPLED RECEPTOR 157-RELATED"/>
    <property type="match status" value="1"/>
</dbReference>
<evidence type="ECO:0000256" key="6">
    <source>
        <dbReference type="SAM" id="Phobius"/>
    </source>
</evidence>
<comment type="caution">
    <text evidence="8">The sequence shown here is derived from an EMBL/GenBank/DDBJ whole genome shotgun (WGS) entry which is preliminary data.</text>
</comment>
<dbReference type="PROSITE" id="PS50262">
    <property type="entry name" value="G_PROTEIN_RECEP_F1_2"/>
    <property type="match status" value="1"/>
</dbReference>
<feature type="domain" description="G-protein coupled receptors family 1 profile" evidence="7">
    <location>
        <begin position="26"/>
        <end position="382"/>
    </location>
</feature>
<dbReference type="RefSeq" id="XP_040710848.1">
    <property type="nucleotide sequence ID" value="XM_040856857.1"/>
</dbReference>
<dbReference type="Pfam" id="PF11710">
    <property type="entry name" value="Git3"/>
    <property type="match status" value="1"/>
</dbReference>
<name>A0A1Y2DEQ1_9PEZI</name>
<dbReference type="GO" id="GO:0005886">
    <property type="term" value="C:plasma membrane"/>
    <property type="evidence" value="ECO:0007669"/>
    <property type="project" value="TreeGrafter"/>
</dbReference>
<evidence type="ECO:0000256" key="5">
    <source>
        <dbReference type="SAM" id="MobiDB-lite"/>
    </source>
</evidence>
<evidence type="ECO:0000256" key="4">
    <source>
        <dbReference type="ARBA" id="ARBA00023136"/>
    </source>
</evidence>
<feature type="region of interest" description="Disordered" evidence="5">
    <location>
        <begin position="242"/>
        <end position="264"/>
    </location>
</feature>
<keyword evidence="4 6" id="KW-0472">Membrane</keyword>
<evidence type="ECO:0000313" key="8">
    <source>
        <dbReference type="EMBL" id="ORY57719.1"/>
    </source>
</evidence>
<dbReference type="InterPro" id="IPR017452">
    <property type="entry name" value="GPCR_Rhodpsn_7TM"/>
</dbReference>
<evidence type="ECO:0000259" key="7">
    <source>
        <dbReference type="PROSITE" id="PS50262"/>
    </source>
</evidence>